<dbReference type="CDD" id="cd02439">
    <property type="entry name" value="DMB-PRT_CobT"/>
    <property type="match status" value="1"/>
</dbReference>
<dbReference type="NCBIfam" id="TIGR03160">
    <property type="entry name" value="cobT_DBIPRT"/>
    <property type="match status" value="1"/>
</dbReference>
<evidence type="ECO:0000256" key="8">
    <source>
        <dbReference type="ARBA" id="ARBA00022679"/>
    </source>
</evidence>
<sequence length="576" mass="59879">MTSASDVLQRVIAERRDMREGFRPDPVDDAVLTRVLQAAHRAPSVGLTQPWDFLVIRDPARRARVRDLAERQRAAYAASLVPARAARFDGMKVEAIREAPVNIAVTCDPTRGGRNPLGRATQPQMAPYSVACAVQNLWLAARAEDVGVGWVSFFDERELAAELGLPAHLEIVAYLCVGHVDAFPPAPRLALSGWARRRPLAWAVHNETYGHRGLPGEETVNLIDETVAAIGPLDEAAMRDARDHQARLTKPPGSLGVLEELSVRLAGLAGQCPPPLPEPAAVAVFAADHGVHAQGVTPWPQEVTAQMVANFLAGGAVVNAFARQVGAEVSVVDIGVAAELDAAPGLLPRKIARGTADMTQGPAMTPDEARRAVETGIEIARDLVSAGARCLLTGDMGIANTTASAALIAAFTGLPPEQVTGRGTGIDDATHARKIDVIKAALARHGLPRDGADPLEVLAAVGGLEHAALAGFILGAAALRVPVVLDGVIAGAAALVAGAIAPDALGACVAGHRSVEPGHSATVAHLGLRPLVDLELRLGEGTGALLALPLVQGAVRVLHEVATFDSAGVSGKRPGE</sequence>
<protein>
    <recommendedName>
        <fullName evidence="5 11">Nicotinate-nucleotide--dimethylbenzimidazole phosphoribosyltransferase</fullName>
        <shortName evidence="11">NN:DBI PRT</shortName>
        <ecNumber evidence="4 11">2.4.2.21</ecNumber>
    </recommendedName>
    <alternativeName>
        <fullName evidence="9 11">N(1)-alpha-phosphoribosyltransferase</fullName>
    </alternativeName>
</protein>
<evidence type="ECO:0000256" key="6">
    <source>
        <dbReference type="ARBA" id="ARBA00022573"/>
    </source>
</evidence>
<dbReference type="Pfam" id="PF02277">
    <property type="entry name" value="DBI_PRT"/>
    <property type="match status" value="1"/>
</dbReference>
<accession>A0A7K0BYX8</accession>
<dbReference type="UniPathway" id="UPA00061">
    <property type="reaction ID" value="UER00516"/>
</dbReference>
<dbReference type="GO" id="GO:0008939">
    <property type="term" value="F:nicotinate-nucleotide-dimethylbenzimidazole phosphoribosyltransferase activity"/>
    <property type="evidence" value="ECO:0007669"/>
    <property type="project" value="UniProtKB-UniRule"/>
</dbReference>
<dbReference type="FunFam" id="3.40.50.10210:FF:000001">
    <property type="entry name" value="Nicotinate-nucleotide--dimethylbenzimidazole phosphoribosyltransferase"/>
    <property type="match status" value="1"/>
</dbReference>
<comment type="caution">
    <text evidence="13">The sequence shown here is derived from an EMBL/GenBank/DDBJ whole genome shotgun (WGS) entry which is preliminary data.</text>
</comment>
<evidence type="ECO:0000256" key="10">
    <source>
        <dbReference type="ARBA" id="ARBA00047340"/>
    </source>
</evidence>
<dbReference type="InterPro" id="IPR000415">
    <property type="entry name" value="Nitroreductase-like"/>
</dbReference>
<dbReference type="InterPro" id="IPR036087">
    <property type="entry name" value="Nict_dMeBzImd_PRibTrfase_sf"/>
</dbReference>
<keyword evidence="7 11" id="KW-0328">Glycosyltransferase</keyword>
<evidence type="ECO:0000313" key="14">
    <source>
        <dbReference type="Proteomes" id="UP000487268"/>
    </source>
</evidence>
<dbReference type="SUPFAM" id="SSF55469">
    <property type="entry name" value="FMN-dependent nitroreductase-like"/>
    <property type="match status" value="1"/>
</dbReference>
<evidence type="ECO:0000256" key="11">
    <source>
        <dbReference type="HAMAP-Rule" id="MF_00230"/>
    </source>
</evidence>
<reference evidence="13 14" key="1">
    <citation type="submission" date="2019-10" db="EMBL/GenBank/DDBJ databases">
        <title>Actinomadura rubteroloni sp. nov. and Actinomadura macrotermitis sp. nov., isolated from the gut of fungus growing-termite Macrotermes natalensis.</title>
        <authorList>
            <person name="Benndorf R."/>
            <person name="Martin K."/>
            <person name="Kuefner M."/>
            <person name="De Beer W."/>
            <person name="Kaster A.-K."/>
            <person name="Vollmers J."/>
            <person name="Poulsen M."/>
            <person name="Beemelmanns C."/>
        </authorList>
    </citation>
    <scope>NUCLEOTIDE SEQUENCE [LARGE SCALE GENOMIC DNA]</scope>
    <source>
        <strain evidence="13 14">RB68</strain>
    </source>
</reference>
<dbReference type="Pfam" id="PF00881">
    <property type="entry name" value="Nitroreductase"/>
    <property type="match status" value="1"/>
</dbReference>
<dbReference type="AlphaFoldDB" id="A0A7K0BYX8"/>
<proteinExistence type="inferred from homology"/>
<evidence type="ECO:0000256" key="3">
    <source>
        <dbReference type="ARBA" id="ARBA00007110"/>
    </source>
</evidence>
<dbReference type="Gene3D" id="3.40.50.10210">
    <property type="match status" value="1"/>
</dbReference>
<dbReference type="EMBL" id="WEGH01000003">
    <property type="protein sequence ID" value="MQY06377.1"/>
    <property type="molecule type" value="Genomic_DNA"/>
</dbReference>
<keyword evidence="8 11" id="KW-0808">Transferase</keyword>
<dbReference type="Gene3D" id="3.40.109.10">
    <property type="entry name" value="NADH Oxidase"/>
    <property type="match status" value="1"/>
</dbReference>
<gene>
    <name evidence="11 13" type="primary">cobT</name>
    <name evidence="13" type="ORF">ACRB68_44650</name>
</gene>
<comment type="pathway">
    <text evidence="2 11">Nucleoside biosynthesis; alpha-ribazole biosynthesis; alpha-ribazole from 5,6-dimethylbenzimidazole: step 1/2.</text>
</comment>
<dbReference type="Gene3D" id="1.10.1610.10">
    <property type="match status" value="1"/>
</dbReference>
<name>A0A7K0BYX8_9ACTN</name>
<feature type="domain" description="Nitroreductase" evidence="12">
    <location>
        <begin position="12"/>
        <end position="179"/>
    </location>
</feature>
<dbReference type="PANTHER" id="PTHR43463">
    <property type="entry name" value="NICOTINATE-NUCLEOTIDE--DIMETHYLBENZIMIDAZOLE PHOSPHORIBOSYLTRANSFERASE"/>
    <property type="match status" value="1"/>
</dbReference>
<keyword evidence="6 11" id="KW-0169">Cobalamin biosynthesis</keyword>
<dbReference type="Proteomes" id="UP000487268">
    <property type="component" value="Unassembled WGS sequence"/>
</dbReference>
<evidence type="ECO:0000259" key="12">
    <source>
        <dbReference type="Pfam" id="PF00881"/>
    </source>
</evidence>
<evidence type="ECO:0000256" key="1">
    <source>
        <dbReference type="ARBA" id="ARBA00002197"/>
    </source>
</evidence>
<dbReference type="GO" id="GO:0009236">
    <property type="term" value="P:cobalamin biosynthetic process"/>
    <property type="evidence" value="ECO:0007669"/>
    <property type="project" value="UniProtKB-UniRule"/>
</dbReference>
<dbReference type="InterPro" id="IPR023195">
    <property type="entry name" value="Nict_dMeBzImd_PRibTrfase_N"/>
</dbReference>
<evidence type="ECO:0000256" key="7">
    <source>
        <dbReference type="ARBA" id="ARBA00022676"/>
    </source>
</evidence>
<evidence type="ECO:0000256" key="2">
    <source>
        <dbReference type="ARBA" id="ARBA00005049"/>
    </source>
</evidence>
<evidence type="ECO:0000256" key="5">
    <source>
        <dbReference type="ARBA" id="ARBA00015486"/>
    </source>
</evidence>
<dbReference type="CDD" id="cd02145">
    <property type="entry name" value="BluB"/>
    <property type="match status" value="1"/>
</dbReference>
<dbReference type="InterPro" id="IPR012825">
    <property type="entry name" value="BluB"/>
</dbReference>
<feature type="active site" description="Proton acceptor" evidence="11">
    <location>
        <position position="540"/>
    </location>
</feature>
<dbReference type="HAMAP" id="MF_00230">
    <property type="entry name" value="CobT"/>
    <property type="match status" value="1"/>
</dbReference>
<comment type="similarity">
    <text evidence="3 11">Belongs to the CobT family.</text>
</comment>
<dbReference type="PANTHER" id="PTHR43463:SF1">
    <property type="entry name" value="NICOTINATE-NUCLEOTIDE--DIMETHYLBENZIMIDAZOLE PHOSPHORIBOSYLTRANSFERASE"/>
    <property type="match status" value="1"/>
</dbReference>
<comment type="catalytic activity">
    <reaction evidence="10 11">
        <text>5,6-dimethylbenzimidazole + nicotinate beta-D-ribonucleotide = alpha-ribazole 5'-phosphate + nicotinate + H(+)</text>
        <dbReference type="Rhea" id="RHEA:11196"/>
        <dbReference type="ChEBI" id="CHEBI:15378"/>
        <dbReference type="ChEBI" id="CHEBI:15890"/>
        <dbReference type="ChEBI" id="CHEBI:32544"/>
        <dbReference type="ChEBI" id="CHEBI:57502"/>
        <dbReference type="ChEBI" id="CHEBI:57918"/>
        <dbReference type="EC" id="2.4.2.21"/>
    </reaction>
</comment>
<dbReference type="EC" id="2.4.2.21" evidence="4 11"/>
<keyword evidence="14" id="KW-1185">Reference proteome</keyword>
<evidence type="ECO:0000256" key="9">
    <source>
        <dbReference type="ARBA" id="ARBA00030686"/>
    </source>
</evidence>
<comment type="function">
    <text evidence="1 11">Catalyzes the synthesis of alpha-ribazole-5'-phosphate from nicotinate mononucleotide (NAMN) and 5,6-dimethylbenzimidazole (DMB).</text>
</comment>
<dbReference type="InterPro" id="IPR017846">
    <property type="entry name" value="Nict_dMeBzImd_PRibTrfase_bact"/>
</dbReference>
<dbReference type="RefSeq" id="WP_407924301.1">
    <property type="nucleotide sequence ID" value="NZ_WEGH01000003.1"/>
</dbReference>
<dbReference type="NCBIfam" id="TIGR02476">
    <property type="entry name" value="BluB"/>
    <property type="match status" value="1"/>
</dbReference>
<dbReference type="SUPFAM" id="SSF52733">
    <property type="entry name" value="Nicotinate mononucleotide:5,6-dimethylbenzimidazole phosphoribosyltransferase (CobT)"/>
    <property type="match status" value="1"/>
</dbReference>
<dbReference type="InterPro" id="IPR003200">
    <property type="entry name" value="Nict_dMeBzImd_PRibTrfase"/>
</dbReference>
<evidence type="ECO:0000256" key="4">
    <source>
        <dbReference type="ARBA" id="ARBA00011991"/>
    </source>
</evidence>
<dbReference type="GO" id="GO:0016491">
    <property type="term" value="F:oxidoreductase activity"/>
    <property type="evidence" value="ECO:0007669"/>
    <property type="project" value="InterPro"/>
</dbReference>
<dbReference type="NCBIfam" id="NF000996">
    <property type="entry name" value="PRK00105.1"/>
    <property type="match status" value="1"/>
</dbReference>
<dbReference type="InterPro" id="IPR029479">
    <property type="entry name" value="Nitroreductase"/>
</dbReference>
<evidence type="ECO:0000313" key="13">
    <source>
        <dbReference type="EMBL" id="MQY06377.1"/>
    </source>
</evidence>
<organism evidence="13 14">
    <name type="scientific">Actinomadura macrotermitis</name>
    <dbReference type="NCBI Taxonomy" id="2585200"/>
    <lineage>
        <taxon>Bacteria</taxon>
        <taxon>Bacillati</taxon>
        <taxon>Actinomycetota</taxon>
        <taxon>Actinomycetes</taxon>
        <taxon>Streptosporangiales</taxon>
        <taxon>Thermomonosporaceae</taxon>
        <taxon>Actinomadura</taxon>
    </lineage>
</organism>